<dbReference type="SMART" id="SM00740">
    <property type="entry name" value="PASTA"/>
    <property type="match status" value="3"/>
</dbReference>
<dbReference type="PROSITE" id="PS51178">
    <property type="entry name" value="PASTA"/>
    <property type="match status" value="3"/>
</dbReference>
<proteinExistence type="predicted"/>
<feature type="transmembrane region" description="Helical" evidence="1">
    <location>
        <begin position="6"/>
        <end position="31"/>
    </location>
</feature>
<keyword evidence="1" id="KW-0472">Membrane</keyword>
<dbReference type="CDD" id="cd06577">
    <property type="entry name" value="PASTA_pknB"/>
    <property type="match status" value="3"/>
</dbReference>
<gene>
    <name evidence="3" type="ORF">AMJ74_01290</name>
</gene>
<sequence>MYYNGSKIFLISFIVSLFTSAIVCALFIFVLPFARMGADKVVPDLIGSNQEQARVIAESRDLLLVVGGEEENEELPAHMVFRQTPLPGSVVRSKSTITVFVSKGSSNVVMPDLNGLGLSEATVRITGLGLTIGEVKSEENAQVEKDKIISTVPEAGTSVKPQTSITVILSRGVETAEVPRLIGKSFSSAKRMIENAGFTVGNVRYEVSTEFNVGIVMRQNPGAGRQAKKGSAIDVVVATVLE</sequence>
<feature type="domain" description="PASTA" evidence="2">
    <location>
        <begin position="172"/>
        <end position="239"/>
    </location>
</feature>
<evidence type="ECO:0000313" key="4">
    <source>
        <dbReference type="Proteomes" id="UP000050975"/>
    </source>
</evidence>
<dbReference type="Proteomes" id="UP000050975">
    <property type="component" value="Unassembled WGS sequence"/>
</dbReference>
<feature type="domain" description="PASTA" evidence="2">
    <location>
        <begin position="104"/>
        <end position="171"/>
    </location>
</feature>
<organism evidence="3 4">
    <name type="scientific">candidate division WOR_3 bacterium SM1_77</name>
    <dbReference type="NCBI Taxonomy" id="1703778"/>
    <lineage>
        <taxon>Bacteria</taxon>
        <taxon>Bacteria division WOR-3</taxon>
    </lineage>
</organism>
<reference evidence="3 4" key="1">
    <citation type="journal article" date="2015" name="Microbiome">
        <title>Genomic resolution of linkages in carbon, nitrogen, and sulfur cycling among widespread estuary sediment bacteria.</title>
        <authorList>
            <person name="Baker B.J."/>
            <person name="Lazar C.S."/>
            <person name="Teske A.P."/>
            <person name="Dick G.J."/>
        </authorList>
    </citation>
    <scope>NUCLEOTIDE SEQUENCE [LARGE SCALE GENOMIC DNA]</scope>
    <source>
        <strain evidence="3">SM1_77</strain>
    </source>
</reference>
<dbReference type="AlphaFoldDB" id="A0A0S8K3K8"/>
<keyword evidence="1" id="KW-0812">Transmembrane</keyword>
<feature type="domain" description="PASTA" evidence="2">
    <location>
        <begin position="37"/>
        <end position="103"/>
    </location>
</feature>
<dbReference type="InterPro" id="IPR005543">
    <property type="entry name" value="PASTA_dom"/>
</dbReference>
<evidence type="ECO:0000256" key="1">
    <source>
        <dbReference type="SAM" id="Phobius"/>
    </source>
</evidence>
<dbReference type="EMBL" id="LJVE01000012">
    <property type="protein sequence ID" value="KPL15534.1"/>
    <property type="molecule type" value="Genomic_DNA"/>
</dbReference>
<keyword evidence="1" id="KW-1133">Transmembrane helix</keyword>
<name>A0A0S8K3K8_UNCW3</name>
<dbReference type="Gene3D" id="3.30.10.20">
    <property type="match status" value="3"/>
</dbReference>
<protein>
    <recommendedName>
        <fullName evidence="2">PASTA domain-containing protein</fullName>
    </recommendedName>
</protein>
<dbReference type="Pfam" id="PF03793">
    <property type="entry name" value="PASTA"/>
    <property type="match status" value="3"/>
</dbReference>
<evidence type="ECO:0000313" key="3">
    <source>
        <dbReference type="EMBL" id="KPL15534.1"/>
    </source>
</evidence>
<evidence type="ECO:0000259" key="2">
    <source>
        <dbReference type="PROSITE" id="PS51178"/>
    </source>
</evidence>
<comment type="caution">
    <text evidence="3">The sequence shown here is derived from an EMBL/GenBank/DDBJ whole genome shotgun (WGS) entry which is preliminary data.</text>
</comment>
<accession>A0A0S8K3K8</accession>